<keyword evidence="2" id="KW-0863">Zinc-finger</keyword>
<dbReference type="Pfam" id="PF00665">
    <property type="entry name" value="rve"/>
    <property type="match status" value="1"/>
</dbReference>
<dbReference type="InterPro" id="IPR001584">
    <property type="entry name" value="Integrase_cat-core"/>
</dbReference>
<accession>Q2QYZ3</accession>
<dbReference type="InterPro" id="IPR012337">
    <property type="entry name" value="RNaseH-like_sf"/>
</dbReference>
<gene>
    <name evidence="6" type="ordered locus">LOC_Os12g01090</name>
</gene>
<protein>
    <submittedName>
        <fullName evidence="6">Retrotransposon protein, putative, Ty1-copia subclass</fullName>
    </submittedName>
</protein>
<evidence type="ECO:0000256" key="2">
    <source>
        <dbReference type="PROSITE-ProRule" id="PRU00047"/>
    </source>
</evidence>
<dbReference type="PROSITE" id="PS50158">
    <property type="entry name" value="ZF_CCHC"/>
    <property type="match status" value="1"/>
</dbReference>
<dbReference type="Pfam" id="PF22936">
    <property type="entry name" value="Pol_BBD"/>
    <property type="match status" value="1"/>
</dbReference>
<dbReference type="Gene3D" id="4.10.60.10">
    <property type="entry name" value="Zinc finger, CCHC-type"/>
    <property type="match status" value="1"/>
</dbReference>
<keyword evidence="2" id="KW-0862">Zinc</keyword>
<dbReference type="InterPro" id="IPR013103">
    <property type="entry name" value="RVT_2"/>
</dbReference>
<dbReference type="InterPro" id="IPR036875">
    <property type="entry name" value="Znf_CCHC_sf"/>
</dbReference>
<keyword evidence="1" id="KW-0378">Hydrolase</keyword>
<dbReference type="GO" id="GO:0003676">
    <property type="term" value="F:nucleic acid binding"/>
    <property type="evidence" value="ECO:0007669"/>
    <property type="project" value="InterPro"/>
</dbReference>
<dbReference type="GO" id="GO:0015074">
    <property type="term" value="P:DNA integration"/>
    <property type="evidence" value="ECO:0007669"/>
    <property type="project" value="InterPro"/>
</dbReference>
<dbReference type="PANTHER" id="PTHR11439">
    <property type="entry name" value="GAG-POL-RELATED RETROTRANSPOSON"/>
    <property type="match status" value="1"/>
</dbReference>
<feature type="compositionally biased region" description="Gly residues" evidence="3">
    <location>
        <begin position="119"/>
        <end position="129"/>
    </location>
</feature>
<proteinExistence type="predicted"/>
<evidence type="ECO:0000313" key="6">
    <source>
        <dbReference type="EMBL" id="ABA95567.1"/>
    </source>
</evidence>
<feature type="region of interest" description="Disordered" evidence="3">
    <location>
        <begin position="85"/>
        <end position="141"/>
    </location>
</feature>
<sequence length="1465" mass="163187">MEKSSQLLPYQVVTLLIGLSRAAILPTADPHHRHYNPRRHRWGGREEKREAVVAGEEEAVGGSGEELQGRYSAEERRERIERYRSKRSHRNFGKRITSEVPVPLLMSSDGRYTPPPRRGGSGGSSGEQGSGSANGATMPLVPLSRDGSATARLPMLTRTNYPDWALLMRVSLQAQGLWTAIDPGYAENREDHAALSAILQAVPREMLRGLAKHDTAKAAWDAIKTMRVGVDRVREAKEQGFCRQFESMRFKEGERPEEFAMRLTAVVADIRDMGGVMEDEHVNKKLLRVVPKKYKPVAISLEQLLDIKTMALEELVGRLSMIDSYSDDEEVSGGGKLYLTEEQWEARVKQREQEGSGSGGKGRGGTGGQNRKTKAAGPSKGKEAAIGGSGSRDISKVKCFNCDEFGHYSRQCRKPRRQRRAEANLVQGEEEPTLLMAHVMGVSLAGEATLDRTPSVQEVHLTEKKVNLDHDDVGEEDKAGDWFLDTGATNHMTGARTAFAKLDTGVVGTVRFGNGSVIEIRGRGTVVFRCKNGDHRSLEGVYYIPKPRKNIVSVGRLDERGYDSHIRHDVFTLHDPDGLLLAKVNRDSSYLYVLKLNMASPICMATSGGEAAWRWHARLGHLNFQALRRMAHGDMVRGLPRIDHADELCDGCLAGKQRHAPFPAESKFRAQTVLELVHGDLCGPILPATPGGRKYFLLLVDDMSRHMWIRLLTSKHEAATAIKQFQAGVETETGHKLMALRTDREGEFTSVEFMEYCADHAWHGRRPTVEHLRVFGCVGYVKTAKPNLRKLDDRGTRMVFIGYEQGSKAYRMYDPVAQRVCVSRDVVFDETTFWSWSGCEEHEGDADAYVEFSVENYTTPVDVNHSSDAATSQATEDPSSISPNSVATVTSENALDTQETAVSLPTGIEFCSPPSNASEGTDEAPRRYKTVANTLATTTPILDFDYSDELMMAVEEPASFLEAEKKGCWRKAMIEEMKSIEGNHTWSLSDLPPSHKAIGLKWVFKVKRDAKGEILKYKARLVAKGYVQQQGVDFVEVFAPVARMETVRLLIAMAAQEGWQVHHMDVKSAFLNGDLEEDVYVQQPLGFVVEGEEGKVLKPKKALYGLRQAPRAWYAKLDSSLAGLNFVKSATENAVYTRGHGDSRLVVGVYVDDLIISGPSLSEIIRFKEQMKTLFSMSDLGLLSYYLGMEVKQGDDGIMMTQAGYARRILEKAGMEGCNPCQVPMEPRLKLSKGEPGECVDATEFRSLIGSLRYLVNTRPDLCYSVGYVSRFMENPTSKHWAAMKHVLQYVAGTQNFGIQFSRKKQEIPQLIGYSDSDMAGDINDRKSTSGVLFKLGESLLSWQSQKQKIVALSSCEAEYVAATTGACQGVWLARLIGELRACDPQCVILKVDNKSAINLCKNPVLLDRSKHIDTRFHFIRECVDQKRIEVDYIRTEEQIADVLTKPLGKNRFLELRRKLGMVEV</sequence>
<reference evidence="6" key="2">
    <citation type="submission" date="2005-04" db="EMBL/GenBank/DDBJ databases">
        <authorList>
            <person name="Buell C.R."/>
            <person name="Wing R.A."/>
            <person name="McCombie W.A."/>
            <person name="Ouyang S."/>
        </authorList>
    </citation>
    <scope>NUCLEOTIDE SEQUENCE</scope>
</reference>
<dbReference type="InterPro" id="IPR043502">
    <property type="entry name" value="DNA/RNA_pol_sf"/>
</dbReference>
<evidence type="ECO:0000256" key="1">
    <source>
        <dbReference type="ARBA" id="ARBA00022750"/>
    </source>
</evidence>
<feature type="region of interest" description="Disordered" evidence="3">
    <location>
        <begin position="347"/>
        <end position="391"/>
    </location>
</feature>
<reference evidence="6" key="3">
    <citation type="submission" date="2006-01" db="EMBL/GenBank/DDBJ databases">
        <authorList>
            <person name="Buell R."/>
        </authorList>
    </citation>
    <scope>NUCLEOTIDE SEQUENCE</scope>
</reference>
<dbReference type="InterPro" id="IPR057670">
    <property type="entry name" value="SH3_retrovirus"/>
</dbReference>
<dbReference type="EMBL" id="DP000011">
    <property type="protein sequence ID" value="ABA95567.1"/>
    <property type="molecule type" value="Genomic_DNA"/>
</dbReference>
<name>Q2QYZ3_ORYSJ</name>
<dbReference type="Pfam" id="PF14223">
    <property type="entry name" value="Retrotran_gag_2"/>
    <property type="match status" value="1"/>
</dbReference>
<dbReference type="InterPro" id="IPR001878">
    <property type="entry name" value="Znf_CCHC"/>
</dbReference>
<dbReference type="Pfam" id="PF07727">
    <property type="entry name" value="RVT_2"/>
    <property type="match status" value="1"/>
</dbReference>
<reference evidence="6" key="1">
    <citation type="journal article" date="2005" name="BMC Biol.">
        <title>The sequence of rice chromosomes 11 and 12, rich in disease resistance genes and recent gene duplications.</title>
        <authorList>
            <consortium name="The rice chromosomes 11 and 12 sequencing consortia"/>
        </authorList>
    </citation>
    <scope>NUCLEOTIDE SEQUENCE [LARGE SCALE GENOMIC DNA]</scope>
</reference>
<dbReference type="Pfam" id="PF00098">
    <property type="entry name" value="zf-CCHC"/>
    <property type="match status" value="1"/>
</dbReference>
<feature type="compositionally biased region" description="Basic residues" evidence="3">
    <location>
        <begin position="31"/>
        <end position="42"/>
    </location>
</feature>
<dbReference type="InterPro" id="IPR054722">
    <property type="entry name" value="PolX-like_BBD"/>
</dbReference>
<keyword evidence="1" id="KW-0645">Protease</keyword>
<feature type="region of interest" description="Disordered" evidence="3">
    <location>
        <begin position="861"/>
        <end position="885"/>
    </location>
</feature>
<dbReference type="PROSITE" id="PS50994">
    <property type="entry name" value="INTEGRASE"/>
    <property type="match status" value="1"/>
</dbReference>
<dbReference type="SUPFAM" id="SSF56672">
    <property type="entry name" value="DNA/RNA polymerases"/>
    <property type="match status" value="1"/>
</dbReference>
<feature type="compositionally biased region" description="Gly residues" evidence="3">
    <location>
        <begin position="356"/>
        <end position="368"/>
    </location>
</feature>
<keyword evidence="2" id="KW-0479">Metal-binding</keyword>
<feature type="domain" description="CCHC-type" evidence="4">
    <location>
        <begin position="398"/>
        <end position="414"/>
    </location>
</feature>
<feature type="region of interest" description="Disordered" evidence="3">
    <location>
        <begin position="30"/>
        <end position="49"/>
    </location>
</feature>
<feature type="domain" description="Integrase catalytic" evidence="5">
    <location>
        <begin position="657"/>
        <end position="760"/>
    </location>
</feature>
<evidence type="ECO:0000259" key="4">
    <source>
        <dbReference type="PROSITE" id="PS50158"/>
    </source>
</evidence>
<dbReference type="Gene3D" id="3.30.420.10">
    <property type="entry name" value="Ribonuclease H-like superfamily/Ribonuclease H"/>
    <property type="match status" value="1"/>
</dbReference>
<dbReference type="SUPFAM" id="SSF53098">
    <property type="entry name" value="Ribonuclease H-like"/>
    <property type="match status" value="1"/>
</dbReference>
<dbReference type="GO" id="GO:0004190">
    <property type="term" value="F:aspartic-type endopeptidase activity"/>
    <property type="evidence" value="ECO:0007669"/>
    <property type="project" value="UniProtKB-KW"/>
</dbReference>
<dbReference type="GO" id="GO:0008270">
    <property type="term" value="F:zinc ion binding"/>
    <property type="evidence" value="ECO:0007669"/>
    <property type="project" value="UniProtKB-KW"/>
</dbReference>
<dbReference type="InterPro" id="IPR025724">
    <property type="entry name" value="GAG-pre-integrase_dom"/>
</dbReference>
<dbReference type="SMART" id="SM00343">
    <property type="entry name" value="ZnF_C2HC"/>
    <property type="match status" value="1"/>
</dbReference>
<dbReference type="InterPro" id="IPR036397">
    <property type="entry name" value="RNaseH_sf"/>
</dbReference>
<evidence type="ECO:0000256" key="3">
    <source>
        <dbReference type="SAM" id="MobiDB-lite"/>
    </source>
</evidence>
<evidence type="ECO:0000259" key="5">
    <source>
        <dbReference type="PROSITE" id="PS50994"/>
    </source>
</evidence>
<dbReference type="CDD" id="cd09272">
    <property type="entry name" value="RNase_HI_RT_Ty1"/>
    <property type="match status" value="1"/>
</dbReference>
<organism evidence="6">
    <name type="scientific">Oryza sativa subsp. japonica</name>
    <name type="common">Rice</name>
    <dbReference type="NCBI Taxonomy" id="39947"/>
    <lineage>
        <taxon>Eukaryota</taxon>
        <taxon>Viridiplantae</taxon>
        <taxon>Streptophyta</taxon>
        <taxon>Embryophyta</taxon>
        <taxon>Tracheophyta</taxon>
        <taxon>Spermatophyta</taxon>
        <taxon>Magnoliopsida</taxon>
        <taxon>Liliopsida</taxon>
        <taxon>Poales</taxon>
        <taxon>Poaceae</taxon>
        <taxon>BOP clade</taxon>
        <taxon>Oryzoideae</taxon>
        <taxon>Oryzeae</taxon>
        <taxon>Oryzinae</taxon>
        <taxon>Oryza</taxon>
        <taxon>Oryza sativa</taxon>
    </lineage>
</organism>
<dbReference type="SUPFAM" id="SSF57756">
    <property type="entry name" value="Retrovirus zinc finger-like domains"/>
    <property type="match status" value="1"/>
</dbReference>
<dbReference type="PANTHER" id="PTHR11439:SF515">
    <property type="entry name" value="GAG-POL POLYPROTEIN"/>
    <property type="match status" value="1"/>
</dbReference>
<keyword evidence="1" id="KW-0064">Aspartyl protease</keyword>
<dbReference type="Pfam" id="PF25597">
    <property type="entry name" value="SH3_retrovirus"/>
    <property type="match status" value="1"/>
</dbReference>
<dbReference type="Pfam" id="PF13976">
    <property type="entry name" value="gag_pre-integrs"/>
    <property type="match status" value="1"/>
</dbReference>